<name>A0AAN8N1T7_9PEZI</name>
<protein>
    <submittedName>
        <fullName evidence="2">Uncharacterized protein</fullName>
    </submittedName>
</protein>
<keyword evidence="3" id="KW-1185">Reference proteome</keyword>
<proteinExistence type="predicted"/>
<dbReference type="AlphaFoldDB" id="A0AAN8N1T7"/>
<feature type="region of interest" description="Disordered" evidence="1">
    <location>
        <begin position="26"/>
        <end position="79"/>
    </location>
</feature>
<accession>A0AAN8N1T7</accession>
<gene>
    <name evidence="2" type="ORF">TWF718_005616</name>
</gene>
<feature type="compositionally biased region" description="Low complexity" evidence="1">
    <location>
        <begin position="59"/>
        <end position="79"/>
    </location>
</feature>
<dbReference type="Proteomes" id="UP001313282">
    <property type="component" value="Unassembled WGS sequence"/>
</dbReference>
<organism evidence="2 3">
    <name type="scientific">Orbilia javanica</name>
    <dbReference type="NCBI Taxonomy" id="47235"/>
    <lineage>
        <taxon>Eukaryota</taxon>
        <taxon>Fungi</taxon>
        <taxon>Dikarya</taxon>
        <taxon>Ascomycota</taxon>
        <taxon>Pezizomycotina</taxon>
        <taxon>Orbiliomycetes</taxon>
        <taxon>Orbiliales</taxon>
        <taxon>Orbiliaceae</taxon>
        <taxon>Orbilia</taxon>
    </lineage>
</organism>
<feature type="compositionally biased region" description="Polar residues" evidence="1">
    <location>
        <begin position="49"/>
        <end position="58"/>
    </location>
</feature>
<evidence type="ECO:0000313" key="3">
    <source>
        <dbReference type="Proteomes" id="UP001313282"/>
    </source>
</evidence>
<reference evidence="2 3" key="1">
    <citation type="submission" date="2019-10" db="EMBL/GenBank/DDBJ databases">
        <authorList>
            <person name="Palmer J.M."/>
        </authorList>
    </citation>
    <scope>NUCLEOTIDE SEQUENCE [LARGE SCALE GENOMIC DNA]</scope>
    <source>
        <strain evidence="2 3">TWF718</strain>
    </source>
</reference>
<dbReference type="EMBL" id="JAVHNR010000003">
    <property type="protein sequence ID" value="KAK6347791.1"/>
    <property type="molecule type" value="Genomic_DNA"/>
</dbReference>
<comment type="caution">
    <text evidence="2">The sequence shown here is derived from an EMBL/GenBank/DDBJ whole genome shotgun (WGS) entry which is preliminary data.</text>
</comment>
<sequence>MELAAFDRAHRTCTEAVDMASQPSRLPLEELRTPRNSSEPNAGRRDTTFIKQTVGNLNGTRAGPGAAATTTTATAIAYK</sequence>
<evidence type="ECO:0000313" key="2">
    <source>
        <dbReference type="EMBL" id="KAK6347791.1"/>
    </source>
</evidence>
<evidence type="ECO:0000256" key="1">
    <source>
        <dbReference type="SAM" id="MobiDB-lite"/>
    </source>
</evidence>